<dbReference type="GO" id="GO:0006506">
    <property type="term" value="P:GPI anchor biosynthetic process"/>
    <property type="evidence" value="ECO:0007669"/>
    <property type="project" value="InterPro"/>
</dbReference>
<proteinExistence type="predicted"/>
<dbReference type="GO" id="GO:0005783">
    <property type="term" value="C:endoplasmic reticulum"/>
    <property type="evidence" value="ECO:0007669"/>
    <property type="project" value="TreeGrafter"/>
</dbReference>
<dbReference type="GO" id="GO:0016787">
    <property type="term" value="F:hydrolase activity"/>
    <property type="evidence" value="ECO:0007669"/>
    <property type="project" value="InterPro"/>
</dbReference>
<dbReference type="Pfam" id="PF00149">
    <property type="entry name" value="Metallophos"/>
    <property type="match status" value="1"/>
</dbReference>
<keyword evidence="3 5" id="KW-1133">Transmembrane helix</keyword>
<organism evidence="7 8">
    <name type="scientific">Steinernema glaseri</name>
    <dbReference type="NCBI Taxonomy" id="37863"/>
    <lineage>
        <taxon>Eukaryota</taxon>
        <taxon>Metazoa</taxon>
        <taxon>Ecdysozoa</taxon>
        <taxon>Nematoda</taxon>
        <taxon>Chromadorea</taxon>
        <taxon>Rhabditida</taxon>
        <taxon>Tylenchina</taxon>
        <taxon>Panagrolaimomorpha</taxon>
        <taxon>Strongyloidoidea</taxon>
        <taxon>Steinernematidae</taxon>
        <taxon>Steinernema</taxon>
    </lineage>
</organism>
<dbReference type="InterPro" id="IPR029052">
    <property type="entry name" value="Metallo-depent_PP-like"/>
</dbReference>
<dbReference type="WBParaSite" id="L893_g1675.t2">
    <property type="protein sequence ID" value="L893_g1675.t2"/>
    <property type="gene ID" value="L893_g1675"/>
</dbReference>
<evidence type="ECO:0000256" key="2">
    <source>
        <dbReference type="ARBA" id="ARBA00022692"/>
    </source>
</evidence>
<protein>
    <submittedName>
        <fullName evidence="8">Metallophos domain-containing protein</fullName>
    </submittedName>
</protein>
<evidence type="ECO:0000256" key="3">
    <source>
        <dbReference type="ARBA" id="ARBA00022989"/>
    </source>
</evidence>
<evidence type="ECO:0000256" key="4">
    <source>
        <dbReference type="ARBA" id="ARBA00023136"/>
    </source>
</evidence>
<accession>A0A1I7YJI1</accession>
<evidence type="ECO:0000313" key="8">
    <source>
        <dbReference type="WBParaSite" id="L893_g1675.t2"/>
    </source>
</evidence>
<dbReference type="GO" id="GO:0016020">
    <property type="term" value="C:membrane"/>
    <property type="evidence" value="ECO:0007669"/>
    <property type="project" value="UniProtKB-SubCell"/>
</dbReference>
<dbReference type="SUPFAM" id="SSF56300">
    <property type="entry name" value="Metallo-dependent phosphatases"/>
    <property type="match status" value="1"/>
</dbReference>
<feature type="transmembrane region" description="Helical" evidence="5">
    <location>
        <begin position="358"/>
        <end position="378"/>
    </location>
</feature>
<dbReference type="InterPro" id="IPR004843">
    <property type="entry name" value="Calcineurin-like_PHP"/>
</dbReference>
<keyword evidence="4 5" id="KW-0472">Membrane</keyword>
<evidence type="ECO:0000259" key="6">
    <source>
        <dbReference type="Pfam" id="PF00149"/>
    </source>
</evidence>
<feature type="domain" description="Calcineurin-like phosphoesterase" evidence="6">
    <location>
        <begin position="87"/>
        <end position="273"/>
    </location>
</feature>
<keyword evidence="7" id="KW-1185">Reference proteome</keyword>
<name>A0A1I7YJI1_9BILA</name>
<dbReference type="PANTHER" id="PTHR13315:SF4">
    <property type="entry name" value="METALLOPHOSPHOESTERASE, ISOFORM E"/>
    <property type="match status" value="1"/>
</dbReference>
<comment type="subcellular location">
    <subcellularLocation>
        <location evidence="1">Membrane</location>
        <topology evidence="1">Multi-pass membrane protein</topology>
    </subcellularLocation>
</comment>
<evidence type="ECO:0000256" key="5">
    <source>
        <dbReference type="SAM" id="Phobius"/>
    </source>
</evidence>
<dbReference type="AlphaFoldDB" id="A0A1I7YJI1"/>
<sequence length="393" mass="45100">MPFEYFYLIYWCSYYIEDMRRLLLSSAAFCGRLALWETMRLSHIFQRRENACVIGILLATVLWNECFALLLKSLFWNVPSPEPGAARFLIVADPQLIGYQDEHWLVGPFARWDSDRYLGRSFQLAMTVLKPDVVVFMGDLMDEGVKMSQKEWAATLSRFQSVYAMAEHVQKIYLPGDNDVGGEYEPVSPKLLERFRTAFPNKFDASRLGLGKISFTETNVMNGEQRNLSPAESNQTFRIVLSHVLVTTSWNAKTQNMLYDLNPDLILSAHDHVAVVYSRRARGDVHFERLTAPDLPNTVRFLSSSRHPRIELQYPTCSYRMGVKDMGFGVVQIGVVEGGKSLNVVSSLIWLPSRFHQLYLYAVVVVLVAICTVIRRVCCRAQKHVIYERLKLF</sequence>
<dbReference type="InterPro" id="IPR033308">
    <property type="entry name" value="PGAP5/Cdc1/Ted1"/>
</dbReference>
<evidence type="ECO:0000256" key="1">
    <source>
        <dbReference type="ARBA" id="ARBA00004141"/>
    </source>
</evidence>
<dbReference type="Gene3D" id="3.60.21.10">
    <property type="match status" value="1"/>
</dbReference>
<reference evidence="8" key="1">
    <citation type="submission" date="2016-11" db="UniProtKB">
        <authorList>
            <consortium name="WormBaseParasite"/>
        </authorList>
    </citation>
    <scope>IDENTIFICATION</scope>
</reference>
<dbReference type="Proteomes" id="UP000095287">
    <property type="component" value="Unplaced"/>
</dbReference>
<dbReference type="PANTHER" id="PTHR13315">
    <property type="entry name" value="METALLO PHOSPHOESTERASE RELATED"/>
    <property type="match status" value="1"/>
</dbReference>
<keyword evidence="2 5" id="KW-0812">Transmembrane</keyword>
<evidence type="ECO:0000313" key="7">
    <source>
        <dbReference type="Proteomes" id="UP000095287"/>
    </source>
</evidence>